<feature type="compositionally biased region" description="Basic and acidic residues" evidence="1">
    <location>
        <begin position="126"/>
        <end position="139"/>
    </location>
</feature>
<dbReference type="RefSeq" id="XP_007744343.1">
    <property type="nucleotide sequence ID" value="XM_007746153.1"/>
</dbReference>
<evidence type="ECO:0000259" key="2">
    <source>
        <dbReference type="Pfam" id="PF01137"/>
    </source>
</evidence>
<dbReference type="PANTHER" id="PTHR11096:SF0">
    <property type="entry name" value="RNA 3'-TERMINAL PHOSPHATE CYCLASE"/>
    <property type="match status" value="1"/>
</dbReference>
<dbReference type="InterPro" id="IPR023797">
    <property type="entry name" value="RNA3'_phos_cyclase_dom"/>
</dbReference>
<sequence>MLALDGSTLEGGGQLVRVALSLSAICEAPIRIYNIRAGRGANSFYKQTNNGRGSKSGRGKRGISSPSGRATDGTAATAAAAKHRPGGGLKESHLAALRWLARECSAEVEGAEASSQDLTFKPARQKYGDRHARRSKTEGNESGEPEVIELKNPGSVWLIWQAIFPYIVFSMLRRRRERPETPAFRIRLRGGTNVPKSPSSEYMQQVLLPLFERIGLPKVDIQVLGRGWTTGALEIGEVEISVFHPRQSPEDDNARRKSEADRRPEKQKGRADGEEDEESEGVTLPPFRIVSPGPITITSVSMTILAGSPKTHSLAESKLVNTLRKIPPFSSPSIPIQLHPSSADSGDERRLYILLVAQTSAGYALGRDYLSPGRKVTNETERHRMVEEAVGHVVRSFTRECERGSCLDEFAEDQFVIFQALADGASTVDVGRSGKNKDKTGGEDTGSLHTRTVRWVCCEMLGTVFDGLGGCEGRGLCREEGGVDMVREGVEVLDIDEDEDEE</sequence>
<reference evidence="3 4" key="1">
    <citation type="submission" date="2013-03" db="EMBL/GenBank/DDBJ databases">
        <title>The Genome Sequence of Cladophialophora psammophila CBS 110553.</title>
        <authorList>
            <consortium name="The Broad Institute Genomics Platform"/>
            <person name="Cuomo C."/>
            <person name="de Hoog S."/>
            <person name="Gorbushina A."/>
            <person name="Walker B."/>
            <person name="Young S.K."/>
            <person name="Zeng Q."/>
            <person name="Gargeya S."/>
            <person name="Fitzgerald M."/>
            <person name="Haas B."/>
            <person name="Abouelleil A."/>
            <person name="Allen A.W."/>
            <person name="Alvarado L."/>
            <person name="Arachchi H.M."/>
            <person name="Berlin A.M."/>
            <person name="Chapman S.B."/>
            <person name="Gainer-Dewar J."/>
            <person name="Goldberg J."/>
            <person name="Griggs A."/>
            <person name="Gujja S."/>
            <person name="Hansen M."/>
            <person name="Howarth C."/>
            <person name="Imamovic A."/>
            <person name="Ireland A."/>
            <person name="Larimer J."/>
            <person name="McCowan C."/>
            <person name="Murphy C."/>
            <person name="Pearson M."/>
            <person name="Poon T.W."/>
            <person name="Priest M."/>
            <person name="Roberts A."/>
            <person name="Saif S."/>
            <person name="Shea T."/>
            <person name="Sisk P."/>
            <person name="Sykes S."/>
            <person name="Wortman J."/>
            <person name="Nusbaum C."/>
            <person name="Birren B."/>
        </authorList>
    </citation>
    <scope>NUCLEOTIDE SEQUENCE [LARGE SCALE GENOMIC DNA]</scope>
    <source>
        <strain evidence="3 4">CBS 110553</strain>
    </source>
</reference>
<dbReference type="Proteomes" id="UP000019471">
    <property type="component" value="Unassembled WGS sequence"/>
</dbReference>
<organism evidence="3 4">
    <name type="scientific">Cladophialophora psammophila CBS 110553</name>
    <dbReference type="NCBI Taxonomy" id="1182543"/>
    <lineage>
        <taxon>Eukaryota</taxon>
        <taxon>Fungi</taxon>
        <taxon>Dikarya</taxon>
        <taxon>Ascomycota</taxon>
        <taxon>Pezizomycotina</taxon>
        <taxon>Eurotiomycetes</taxon>
        <taxon>Chaetothyriomycetidae</taxon>
        <taxon>Chaetothyriales</taxon>
        <taxon>Herpotrichiellaceae</taxon>
        <taxon>Cladophialophora</taxon>
    </lineage>
</organism>
<feature type="domain" description="RNA 3'-terminal phosphate cyclase" evidence="2">
    <location>
        <begin position="83"/>
        <end position="465"/>
    </location>
</feature>
<comment type="caution">
    <text evidence="3">The sequence shown here is derived from an EMBL/GenBank/DDBJ whole genome shotgun (WGS) entry which is preliminary data.</text>
</comment>
<feature type="region of interest" description="Disordered" evidence="1">
    <location>
        <begin position="43"/>
        <end position="89"/>
    </location>
</feature>
<dbReference type="STRING" id="1182543.W9XN14"/>
<feature type="region of interest" description="Disordered" evidence="1">
    <location>
        <begin position="111"/>
        <end position="147"/>
    </location>
</feature>
<proteinExistence type="predicted"/>
<dbReference type="PANTHER" id="PTHR11096">
    <property type="entry name" value="RNA 3' TERMINAL PHOSPHATE CYCLASE"/>
    <property type="match status" value="1"/>
</dbReference>
<dbReference type="GO" id="GO:0005634">
    <property type="term" value="C:nucleus"/>
    <property type="evidence" value="ECO:0007669"/>
    <property type="project" value="TreeGrafter"/>
</dbReference>
<evidence type="ECO:0000313" key="3">
    <source>
        <dbReference type="EMBL" id="EXJ71744.1"/>
    </source>
</evidence>
<feature type="region of interest" description="Disordered" evidence="1">
    <location>
        <begin position="243"/>
        <end position="287"/>
    </location>
</feature>
<gene>
    <name evidence="3" type="ORF">A1O5_05553</name>
</gene>
<evidence type="ECO:0000313" key="4">
    <source>
        <dbReference type="Proteomes" id="UP000019471"/>
    </source>
</evidence>
<name>W9XN14_9EURO</name>
<dbReference type="AlphaFoldDB" id="W9XN14"/>
<protein>
    <recommendedName>
        <fullName evidence="2">RNA 3'-terminal phosphate cyclase domain-containing protein</fullName>
    </recommendedName>
</protein>
<feature type="domain" description="RNA 3'-terminal phosphate cyclase" evidence="2">
    <location>
        <begin position="9"/>
        <end position="39"/>
    </location>
</feature>
<evidence type="ECO:0000256" key="1">
    <source>
        <dbReference type="SAM" id="MobiDB-lite"/>
    </source>
</evidence>
<dbReference type="GO" id="GO:0003963">
    <property type="term" value="F:RNA-3'-phosphate cyclase activity"/>
    <property type="evidence" value="ECO:0007669"/>
    <property type="project" value="TreeGrafter"/>
</dbReference>
<dbReference type="InterPro" id="IPR037136">
    <property type="entry name" value="RNA3'_phos_cyclase_dom_sf"/>
</dbReference>
<dbReference type="SUPFAM" id="SSF55205">
    <property type="entry name" value="EPT/RTPC-like"/>
    <property type="match status" value="2"/>
</dbReference>
<keyword evidence="4" id="KW-1185">Reference proteome</keyword>
<accession>W9XN14</accession>
<dbReference type="GeneID" id="19190270"/>
<dbReference type="OrthoDB" id="25029at2759"/>
<feature type="compositionally biased region" description="Basic and acidic residues" evidence="1">
    <location>
        <begin position="247"/>
        <end position="272"/>
    </location>
</feature>
<dbReference type="EMBL" id="AMGX01000007">
    <property type="protein sequence ID" value="EXJ71744.1"/>
    <property type="molecule type" value="Genomic_DNA"/>
</dbReference>
<dbReference type="eggNOG" id="KOG3980">
    <property type="taxonomic scope" value="Eukaryota"/>
</dbReference>
<dbReference type="InterPro" id="IPR013792">
    <property type="entry name" value="RNA3'P_cycl/enolpyr_Trfase_a/b"/>
</dbReference>
<dbReference type="InterPro" id="IPR000228">
    <property type="entry name" value="RNA3'_term_phos_cyc"/>
</dbReference>
<dbReference type="GO" id="GO:0006396">
    <property type="term" value="P:RNA processing"/>
    <property type="evidence" value="ECO:0007669"/>
    <property type="project" value="InterPro"/>
</dbReference>
<feature type="compositionally biased region" description="Low complexity" evidence="1">
    <location>
        <begin position="62"/>
        <end position="80"/>
    </location>
</feature>
<dbReference type="HOGENOM" id="CLU_027882_3_0_1"/>
<dbReference type="Pfam" id="PF01137">
    <property type="entry name" value="RTC"/>
    <property type="match status" value="2"/>
</dbReference>
<dbReference type="Gene3D" id="3.65.10.20">
    <property type="entry name" value="RNA 3'-terminal phosphate cyclase domain"/>
    <property type="match status" value="2"/>
</dbReference>